<sequence>MYRVFLLAVFALLSLFSNAVDARNSDGRFLRVVDSTEERGGLPSYIKASLTKWRIDSKVKSWVRKQKTDEYVLAKLGLNKLTGEALTSAAKYSQFQDFKVGVWLKEGTSTTSVLNTLGLSNLAGGALEKAEGFSTYVKYVMALERKADDYDFTKWRGLFGGGTPEQLKLKRQLLVLAGRNELDLRIILGRGLQKTIPYW</sequence>
<protein>
    <recommendedName>
        <fullName evidence="4">RxLR effector protein</fullName>
    </recommendedName>
</protein>
<evidence type="ECO:0000256" key="1">
    <source>
        <dbReference type="SAM" id="SignalP"/>
    </source>
</evidence>
<feature type="signal peptide" evidence="1">
    <location>
        <begin position="1"/>
        <end position="22"/>
    </location>
</feature>
<proteinExistence type="predicted"/>
<dbReference type="Proteomes" id="UP001632037">
    <property type="component" value="Unassembled WGS sequence"/>
</dbReference>
<evidence type="ECO:0000313" key="2">
    <source>
        <dbReference type="EMBL" id="KAL3659307.1"/>
    </source>
</evidence>
<comment type="caution">
    <text evidence="2">The sequence shown here is derived from an EMBL/GenBank/DDBJ whole genome shotgun (WGS) entry which is preliminary data.</text>
</comment>
<feature type="chain" id="PRO_5044765422" description="RxLR effector protein" evidence="1">
    <location>
        <begin position="23"/>
        <end position="199"/>
    </location>
</feature>
<organism evidence="2 3">
    <name type="scientific">Phytophthora oleae</name>
    <dbReference type="NCBI Taxonomy" id="2107226"/>
    <lineage>
        <taxon>Eukaryota</taxon>
        <taxon>Sar</taxon>
        <taxon>Stramenopiles</taxon>
        <taxon>Oomycota</taxon>
        <taxon>Peronosporomycetes</taxon>
        <taxon>Peronosporales</taxon>
        <taxon>Peronosporaceae</taxon>
        <taxon>Phytophthora</taxon>
    </lineage>
</organism>
<accession>A0ABD3EYH5</accession>
<evidence type="ECO:0000313" key="3">
    <source>
        <dbReference type="Proteomes" id="UP001632037"/>
    </source>
</evidence>
<dbReference type="AlphaFoldDB" id="A0ABD3EYH5"/>
<dbReference type="EMBL" id="JBIMZQ010000047">
    <property type="protein sequence ID" value="KAL3659307.1"/>
    <property type="molecule type" value="Genomic_DNA"/>
</dbReference>
<name>A0ABD3EYH5_9STRA</name>
<keyword evidence="3" id="KW-1185">Reference proteome</keyword>
<keyword evidence="1" id="KW-0732">Signal</keyword>
<evidence type="ECO:0008006" key="4">
    <source>
        <dbReference type="Google" id="ProtNLM"/>
    </source>
</evidence>
<gene>
    <name evidence="2" type="ORF">V7S43_015578</name>
</gene>
<reference evidence="2 3" key="1">
    <citation type="submission" date="2024-09" db="EMBL/GenBank/DDBJ databases">
        <title>Genome sequencing and assembly of Phytophthora oleae, isolate VK10A, causative agent of rot of olive drupes.</title>
        <authorList>
            <person name="Conti Taguali S."/>
            <person name="Riolo M."/>
            <person name="La Spada F."/>
            <person name="Cacciola S.O."/>
            <person name="Dionisio G."/>
        </authorList>
    </citation>
    <scope>NUCLEOTIDE SEQUENCE [LARGE SCALE GENOMIC DNA]</scope>
    <source>
        <strain evidence="2 3">VK10A</strain>
    </source>
</reference>